<feature type="chain" id="PRO_5040473272" evidence="1">
    <location>
        <begin position="17"/>
        <end position="103"/>
    </location>
</feature>
<name>A0A9P7FIY5_9AGAM</name>
<dbReference type="InterPro" id="IPR036915">
    <property type="entry name" value="Cyclin-like_sf"/>
</dbReference>
<organism evidence="2 3">
    <name type="scientific">Suillus discolor</name>
    <dbReference type="NCBI Taxonomy" id="1912936"/>
    <lineage>
        <taxon>Eukaryota</taxon>
        <taxon>Fungi</taxon>
        <taxon>Dikarya</taxon>
        <taxon>Basidiomycota</taxon>
        <taxon>Agaricomycotina</taxon>
        <taxon>Agaricomycetes</taxon>
        <taxon>Agaricomycetidae</taxon>
        <taxon>Boletales</taxon>
        <taxon>Suillineae</taxon>
        <taxon>Suillaceae</taxon>
        <taxon>Suillus</taxon>
    </lineage>
</organism>
<dbReference type="EMBL" id="JABBWM010000002">
    <property type="protein sequence ID" value="KAG2119471.1"/>
    <property type="molecule type" value="Genomic_DNA"/>
</dbReference>
<keyword evidence="1" id="KW-0732">Signal</keyword>
<dbReference type="OrthoDB" id="244495at2759"/>
<accession>A0A9P7FIY5</accession>
<dbReference type="Proteomes" id="UP000823399">
    <property type="component" value="Unassembled WGS sequence"/>
</dbReference>
<dbReference type="CDD" id="cd20557">
    <property type="entry name" value="CYCLIN_ScPCL1-like"/>
    <property type="match status" value="1"/>
</dbReference>
<reference evidence="2" key="1">
    <citation type="journal article" date="2020" name="New Phytol.">
        <title>Comparative genomics reveals dynamic genome evolution in host specialist ectomycorrhizal fungi.</title>
        <authorList>
            <person name="Lofgren L.A."/>
            <person name="Nguyen N.H."/>
            <person name="Vilgalys R."/>
            <person name="Ruytinx J."/>
            <person name="Liao H.L."/>
            <person name="Branco S."/>
            <person name="Kuo A."/>
            <person name="LaButti K."/>
            <person name="Lipzen A."/>
            <person name="Andreopoulos W."/>
            <person name="Pangilinan J."/>
            <person name="Riley R."/>
            <person name="Hundley H."/>
            <person name="Na H."/>
            <person name="Barry K."/>
            <person name="Grigoriev I.V."/>
            <person name="Stajich J.E."/>
            <person name="Kennedy P.G."/>
        </authorList>
    </citation>
    <scope>NUCLEOTIDE SEQUENCE</scope>
    <source>
        <strain evidence="2">FC423</strain>
    </source>
</reference>
<protein>
    <submittedName>
        <fullName evidence="2">Uncharacterized protein</fullName>
    </submittedName>
</protein>
<dbReference type="SUPFAM" id="SSF47954">
    <property type="entry name" value="Cyclin-like"/>
    <property type="match status" value="1"/>
</dbReference>
<evidence type="ECO:0000313" key="3">
    <source>
        <dbReference type="Proteomes" id="UP000823399"/>
    </source>
</evidence>
<evidence type="ECO:0000313" key="2">
    <source>
        <dbReference type="EMBL" id="KAG2119471.1"/>
    </source>
</evidence>
<proteinExistence type="predicted"/>
<dbReference type="AlphaFoldDB" id="A0A9P7FIY5"/>
<keyword evidence="3" id="KW-1185">Reference proteome</keyword>
<comment type="caution">
    <text evidence="2">The sequence shown here is derived from an EMBL/GenBank/DDBJ whole genome shotgun (WGS) entry which is preliminary data.</text>
</comment>
<dbReference type="GeneID" id="64692505"/>
<sequence>HCLFVSAFMLASKVICDDTYSNKTWSIVVQGMFQLHKINQMECKICQYLERGHSQEPYPTYILPSSSKTTPPPTMNFFPPPPATLDFIGQGPYPTYIFPSSSK</sequence>
<feature type="signal peptide" evidence="1">
    <location>
        <begin position="1"/>
        <end position="16"/>
    </location>
</feature>
<dbReference type="RefSeq" id="XP_041299297.1">
    <property type="nucleotide sequence ID" value="XM_041430246.1"/>
</dbReference>
<gene>
    <name evidence="2" type="ORF">F5147DRAFT_541708</name>
</gene>
<dbReference type="Gene3D" id="1.10.472.10">
    <property type="entry name" value="Cyclin-like"/>
    <property type="match status" value="1"/>
</dbReference>
<evidence type="ECO:0000256" key="1">
    <source>
        <dbReference type="SAM" id="SignalP"/>
    </source>
</evidence>
<feature type="non-terminal residue" evidence="2">
    <location>
        <position position="103"/>
    </location>
</feature>
<feature type="non-terminal residue" evidence="2">
    <location>
        <position position="1"/>
    </location>
</feature>